<evidence type="ECO:0000313" key="2">
    <source>
        <dbReference type="EMBL" id="TDP63259.1"/>
    </source>
</evidence>
<dbReference type="InterPro" id="IPR001763">
    <property type="entry name" value="Rhodanese-like_dom"/>
</dbReference>
<dbReference type="PROSITE" id="PS50206">
    <property type="entry name" value="RHODANESE_3"/>
    <property type="match status" value="1"/>
</dbReference>
<dbReference type="Pfam" id="PF00581">
    <property type="entry name" value="Rhodanese"/>
    <property type="match status" value="1"/>
</dbReference>
<protein>
    <submittedName>
        <fullName evidence="2">Fe-Mn family superoxide dismutase</fullName>
    </submittedName>
</protein>
<dbReference type="SMART" id="SM00450">
    <property type="entry name" value="RHOD"/>
    <property type="match status" value="1"/>
</dbReference>
<dbReference type="OrthoDB" id="9811849at2"/>
<sequence length="226" mass="23962">MNAIEIQALSEASLASAAQDMAPAMALALSSAFGSVAGWREQYAAMSAALAAQPGWTLLSFVPAEGRLVNQVVAGQGEAPTGSLPVLALQGAGPAEIDRIDWPQVYERYQHAVHASSDAFAADRSAVDRALLLDVRRAGVFEQALTMLPGARWQDPALVAQWAAELPVGREVLVYCVYGHEVGRSTAMRLRALGVDARFLPGGIDGWQKDGLPVQRKQETANGEPS</sequence>
<dbReference type="SUPFAM" id="SSF52821">
    <property type="entry name" value="Rhodanese/Cell cycle control phosphatase"/>
    <property type="match status" value="1"/>
</dbReference>
<name>A0A4R6QL10_9BURK</name>
<dbReference type="SUPFAM" id="SSF54719">
    <property type="entry name" value="Fe,Mn superoxide dismutase (SOD), C-terminal domain"/>
    <property type="match status" value="1"/>
</dbReference>
<accession>A0A4R6QL10</accession>
<proteinExistence type="predicted"/>
<evidence type="ECO:0000259" key="1">
    <source>
        <dbReference type="PROSITE" id="PS50206"/>
    </source>
</evidence>
<dbReference type="InterPro" id="IPR036873">
    <property type="entry name" value="Rhodanese-like_dom_sf"/>
</dbReference>
<dbReference type="InParanoid" id="A0A4R6QL10"/>
<organism evidence="2 3">
    <name type="scientific">Roseateles toxinivorans</name>
    <dbReference type="NCBI Taxonomy" id="270368"/>
    <lineage>
        <taxon>Bacteria</taxon>
        <taxon>Pseudomonadati</taxon>
        <taxon>Pseudomonadota</taxon>
        <taxon>Betaproteobacteria</taxon>
        <taxon>Burkholderiales</taxon>
        <taxon>Sphaerotilaceae</taxon>
        <taxon>Roseateles</taxon>
    </lineage>
</organism>
<feature type="domain" description="Rhodanese" evidence="1">
    <location>
        <begin position="126"/>
        <end position="216"/>
    </location>
</feature>
<dbReference type="RefSeq" id="WP_133702438.1">
    <property type="nucleotide sequence ID" value="NZ_SNXS01000005.1"/>
</dbReference>
<dbReference type="InterPro" id="IPR036314">
    <property type="entry name" value="SOD_C_sf"/>
</dbReference>
<keyword evidence="3" id="KW-1185">Reference proteome</keyword>
<dbReference type="Gene3D" id="3.40.250.10">
    <property type="entry name" value="Rhodanese-like domain"/>
    <property type="match status" value="1"/>
</dbReference>
<dbReference type="AlphaFoldDB" id="A0A4R6QL10"/>
<reference evidence="2 3" key="1">
    <citation type="submission" date="2019-03" db="EMBL/GenBank/DDBJ databases">
        <title>Genomic Encyclopedia of Type Strains, Phase IV (KMG-IV): sequencing the most valuable type-strain genomes for metagenomic binning, comparative biology and taxonomic classification.</title>
        <authorList>
            <person name="Goeker M."/>
        </authorList>
    </citation>
    <scope>NUCLEOTIDE SEQUENCE [LARGE SCALE GENOMIC DNA]</scope>
    <source>
        <strain evidence="2 3">DSM 16998</strain>
    </source>
</reference>
<gene>
    <name evidence="2" type="ORF">DES47_105263</name>
</gene>
<comment type="caution">
    <text evidence="2">The sequence shown here is derived from an EMBL/GenBank/DDBJ whole genome shotgun (WGS) entry which is preliminary data.</text>
</comment>
<evidence type="ECO:0000313" key="3">
    <source>
        <dbReference type="Proteomes" id="UP000295361"/>
    </source>
</evidence>
<dbReference type="EMBL" id="SNXS01000005">
    <property type="protein sequence ID" value="TDP63259.1"/>
    <property type="molecule type" value="Genomic_DNA"/>
</dbReference>
<dbReference type="Proteomes" id="UP000295361">
    <property type="component" value="Unassembled WGS sequence"/>
</dbReference>